<dbReference type="GO" id="GO:0008170">
    <property type="term" value="F:N-methyltransferase activity"/>
    <property type="evidence" value="ECO:0007669"/>
    <property type="project" value="InterPro"/>
</dbReference>
<gene>
    <name evidence="8" type="ORF">XV92_01775</name>
</gene>
<evidence type="ECO:0000259" key="7">
    <source>
        <dbReference type="Pfam" id="PF01555"/>
    </source>
</evidence>
<evidence type="ECO:0000256" key="4">
    <source>
        <dbReference type="ARBA" id="ARBA00022679"/>
    </source>
</evidence>
<evidence type="ECO:0000256" key="3">
    <source>
        <dbReference type="ARBA" id="ARBA00022603"/>
    </source>
</evidence>
<dbReference type="GO" id="GO:0032259">
    <property type="term" value="P:methylation"/>
    <property type="evidence" value="ECO:0007669"/>
    <property type="project" value="UniProtKB-KW"/>
</dbReference>
<dbReference type="OrthoDB" id="9816043at2"/>
<keyword evidence="3 8" id="KW-0489">Methyltransferase</keyword>
<evidence type="ECO:0000256" key="6">
    <source>
        <dbReference type="ARBA" id="ARBA00047942"/>
    </source>
</evidence>
<dbReference type="Proteomes" id="UP000050491">
    <property type="component" value="Unassembled WGS sequence"/>
</dbReference>
<feature type="domain" description="DNA methylase N-4/N-6" evidence="7">
    <location>
        <begin position="69"/>
        <end position="359"/>
    </location>
</feature>
<dbReference type="EMBL" id="LBGP01000004">
    <property type="protein sequence ID" value="KQB03962.1"/>
    <property type="molecule type" value="Genomic_DNA"/>
</dbReference>
<name>A0A0Q0QB67_VIBMT</name>
<comment type="catalytic activity">
    <reaction evidence="6">
        <text>a 2'-deoxyadenosine in DNA + S-adenosyl-L-methionine = an N(6)-methyl-2'-deoxyadenosine in DNA + S-adenosyl-L-homocysteine + H(+)</text>
        <dbReference type="Rhea" id="RHEA:15197"/>
        <dbReference type="Rhea" id="RHEA-COMP:12418"/>
        <dbReference type="Rhea" id="RHEA-COMP:12419"/>
        <dbReference type="ChEBI" id="CHEBI:15378"/>
        <dbReference type="ChEBI" id="CHEBI:57856"/>
        <dbReference type="ChEBI" id="CHEBI:59789"/>
        <dbReference type="ChEBI" id="CHEBI:90615"/>
        <dbReference type="ChEBI" id="CHEBI:90616"/>
        <dbReference type="EC" id="2.1.1.72"/>
    </reaction>
</comment>
<evidence type="ECO:0000313" key="9">
    <source>
        <dbReference type="Proteomes" id="UP000050491"/>
    </source>
</evidence>
<keyword evidence="5" id="KW-0949">S-adenosyl-L-methionine</keyword>
<dbReference type="GO" id="GO:0009007">
    <property type="term" value="F:site-specific DNA-methyltransferase (adenine-specific) activity"/>
    <property type="evidence" value="ECO:0007669"/>
    <property type="project" value="UniProtKB-EC"/>
</dbReference>
<dbReference type="InterPro" id="IPR002052">
    <property type="entry name" value="DNA_methylase_N6_adenine_CS"/>
</dbReference>
<dbReference type="Pfam" id="PF01555">
    <property type="entry name" value="N6_N4_Mtase"/>
    <property type="match status" value="1"/>
</dbReference>
<keyword evidence="4" id="KW-0808">Transferase</keyword>
<dbReference type="GO" id="GO:0003677">
    <property type="term" value="F:DNA binding"/>
    <property type="evidence" value="ECO:0007669"/>
    <property type="project" value="InterPro"/>
</dbReference>
<evidence type="ECO:0000256" key="2">
    <source>
        <dbReference type="ARBA" id="ARBA00011900"/>
    </source>
</evidence>
<accession>A0A0Q0QB67</accession>
<dbReference type="SUPFAM" id="SSF53335">
    <property type="entry name" value="S-adenosyl-L-methionine-dependent methyltransferases"/>
    <property type="match status" value="1"/>
</dbReference>
<evidence type="ECO:0000313" key="8">
    <source>
        <dbReference type="EMBL" id="KQB03962.1"/>
    </source>
</evidence>
<evidence type="ECO:0000256" key="5">
    <source>
        <dbReference type="ARBA" id="ARBA00022691"/>
    </source>
</evidence>
<dbReference type="InterPro" id="IPR029063">
    <property type="entry name" value="SAM-dependent_MTases_sf"/>
</dbReference>
<comment type="similarity">
    <text evidence="1">Belongs to the N(4)/N(6)-methyltransferase family.</text>
</comment>
<dbReference type="Gene3D" id="3.40.50.150">
    <property type="entry name" value="Vaccinia Virus protein VP39"/>
    <property type="match status" value="1"/>
</dbReference>
<dbReference type="PIRSF" id="PIRSF015855">
    <property type="entry name" value="TypeIII_Mtase_mKpnI"/>
    <property type="match status" value="1"/>
</dbReference>
<organism evidence="8 9">
    <name type="scientific">Vibrio metoecus</name>
    <dbReference type="NCBI Taxonomy" id="1481663"/>
    <lineage>
        <taxon>Bacteria</taxon>
        <taxon>Pseudomonadati</taxon>
        <taxon>Pseudomonadota</taxon>
        <taxon>Gammaproteobacteria</taxon>
        <taxon>Vibrionales</taxon>
        <taxon>Vibrionaceae</taxon>
        <taxon>Vibrio</taxon>
    </lineage>
</organism>
<comment type="caution">
    <text evidence="8">The sequence shown here is derived from an EMBL/GenBank/DDBJ whole genome shotgun (WGS) entry which is preliminary data.</text>
</comment>
<dbReference type="RefSeq" id="WP_055064049.1">
    <property type="nucleotide sequence ID" value="NZ_LBGP01000004.1"/>
</dbReference>
<proteinExistence type="inferred from homology"/>
<dbReference type="InterPro" id="IPR002941">
    <property type="entry name" value="DNA_methylase_N4/N6"/>
</dbReference>
<evidence type="ECO:0000256" key="1">
    <source>
        <dbReference type="ARBA" id="ARBA00006594"/>
    </source>
</evidence>
<dbReference type="PATRIC" id="fig|1481663.12.peg.2850"/>
<dbReference type="InterPro" id="IPR002295">
    <property type="entry name" value="N4/N6-MTase_EcoPI_Mod-like"/>
</dbReference>
<dbReference type="EC" id="2.1.1.72" evidence="2"/>
<dbReference type="AlphaFoldDB" id="A0A0Q0QB67"/>
<dbReference type="PROSITE" id="PS00092">
    <property type="entry name" value="N6_MTASE"/>
    <property type="match status" value="1"/>
</dbReference>
<reference evidence="8 9" key="1">
    <citation type="journal article" date="2015" name="Genome Biol. Evol.">
        <title>The Dynamics of Genetic Interactions between Vibrio metoecus and Vibrio cholerae, Two Close Relatives Co-Occurring in the Environment.</title>
        <authorList>
            <person name="Orata F.D."/>
            <person name="Kirchberger P.C."/>
            <person name="Meheust R."/>
            <person name="Barlow E.J."/>
            <person name="Tarr C.L."/>
            <person name="Boucher Y."/>
        </authorList>
    </citation>
    <scope>NUCLEOTIDE SEQUENCE [LARGE SCALE GENOMIC DNA]</scope>
    <source>
        <strain evidence="8 9">YB5B04</strain>
    </source>
</reference>
<protein>
    <recommendedName>
        <fullName evidence="2">site-specific DNA-methyltransferase (adenine-specific)</fullName>
        <ecNumber evidence="2">2.1.1.72</ecNumber>
    </recommendedName>
</protein>
<dbReference type="PRINTS" id="PR00506">
    <property type="entry name" value="D21N6MTFRASE"/>
</dbReference>
<sequence>MNVKQKLELNWIGKGKKIKLEPRILLEDRELSYSVSDANSPLVSSDNLLVKGDNLLALKSLQSQYAGLIKCVYIDPPYNTGSAFDEYEDGLEHSIWLSLLKERLVLIHDLLSENGSLWVSIDDNECHYLKVLLDEIFGRKNFISTICWQKKYAAKADSKFLSESHDFIICYAKNIEKLSLNRLEKGDKQNSRYKNVDDDPRGPWKAGDTLRNEVRDYAVFPVVGPNGAEHWPSDGTSWRYTKDKFEELIQDNRIWFGKNGTARPAIKRFLSEVDTTMPATTWWSYQDVGHNDEAKKESKALFGKGVFSTPKPERLIERILTLATNPGDLVLDSFAGSGTTGAVAHKMGRRWIMVELGDHCETNIVPRLKKVIDGEDQGGISKAVNWQGGGGFRYLRLAPSLLQKDEWGNWVINKEYNAEMLSAAMCKHMGFTYAPSETQFWNHGYSTETDFIYVTTGSLAYDQLKRISEDVGEDRTLLICCKAFMSEGAEFPNLTIKKIPQSILNKCEWDNDDYSFTLNVLAEDDVELYDDEEEA</sequence>